<organism evidence="2 5">
    <name type="scientific">Streptomyces avermitilis</name>
    <dbReference type="NCBI Taxonomy" id="33903"/>
    <lineage>
        <taxon>Bacteria</taxon>
        <taxon>Bacillati</taxon>
        <taxon>Actinomycetota</taxon>
        <taxon>Actinomycetes</taxon>
        <taxon>Kitasatosporales</taxon>
        <taxon>Streptomycetaceae</taxon>
        <taxon>Streptomyces</taxon>
    </lineage>
</organism>
<evidence type="ECO:0008006" key="6">
    <source>
        <dbReference type="Google" id="ProtNLM"/>
    </source>
</evidence>
<dbReference type="Proteomes" id="UP000299211">
    <property type="component" value="Unassembled WGS sequence"/>
</dbReference>
<feature type="region of interest" description="Disordered" evidence="1">
    <location>
        <begin position="139"/>
        <end position="168"/>
    </location>
</feature>
<comment type="caution">
    <text evidence="2">The sequence shown here is derived from an EMBL/GenBank/DDBJ whole genome shotgun (WGS) entry which is preliminary data.</text>
</comment>
<dbReference type="EMBL" id="BJHX01000002">
    <property type="protein sequence ID" value="GDY69687.1"/>
    <property type="molecule type" value="Genomic_DNA"/>
</dbReference>
<evidence type="ECO:0000256" key="1">
    <source>
        <dbReference type="SAM" id="MobiDB-lite"/>
    </source>
</evidence>
<proteinExistence type="predicted"/>
<gene>
    <name evidence="2" type="ORF">SAV14893_090800</name>
    <name evidence="3" type="ORF">SAV31267_094250</name>
</gene>
<reference evidence="2 5" key="2">
    <citation type="submission" date="2019-04" db="EMBL/GenBank/DDBJ databases">
        <title>Draft genome sequences of Streptomyces avermitilis NBRC 14893.</title>
        <authorList>
            <person name="Komaki H."/>
            <person name="Tamura T."/>
            <person name="Hosoyama A."/>
        </authorList>
    </citation>
    <scope>NUCLEOTIDE SEQUENCE [LARGE SCALE GENOMIC DNA]</scope>
    <source>
        <strain evidence="2 5">NBRC 14893</strain>
    </source>
</reference>
<accession>A0A4D4ME85</accession>
<reference evidence="3 4" key="1">
    <citation type="submission" date="2019-04" db="EMBL/GenBank/DDBJ databases">
        <title>Draft genome sequences of Streptomyces avermitilis ATCC 31267.</title>
        <authorList>
            <person name="Komaki H."/>
            <person name="Tamura T."/>
            <person name="Hosoyama A."/>
        </authorList>
    </citation>
    <scope>NUCLEOTIDE SEQUENCE [LARGE SCALE GENOMIC DNA]</scope>
    <source>
        <strain evidence="3 4">ATCC 31267</strain>
    </source>
</reference>
<evidence type="ECO:0000313" key="5">
    <source>
        <dbReference type="Proteomes" id="UP000302139"/>
    </source>
</evidence>
<evidence type="ECO:0000313" key="4">
    <source>
        <dbReference type="Proteomes" id="UP000299211"/>
    </source>
</evidence>
<protein>
    <recommendedName>
        <fullName evidence="6">Transposase IS204/IS1001/IS1096/IS1165 zinc-finger domain-containing protein</fullName>
    </recommendedName>
</protein>
<evidence type="ECO:0000313" key="3">
    <source>
        <dbReference type="EMBL" id="GDY79940.1"/>
    </source>
</evidence>
<evidence type="ECO:0000313" key="2">
    <source>
        <dbReference type="EMBL" id="GDY69687.1"/>
    </source>
</evidence>
<dbReference type="AlphaFoldDB" id="A0A4D4ME85"/>
<dbReference type="EMBL" id="BJHY01000002">
    <property type="protein sequence ID" value="GDY79940.1"/>
    <property type="molecule type" value="Genomic_DNA"/>
</dbReference>
<name>A0A4D4ME85_STRAX</name>
<dbReference type="Proteomes" id="UP000302139">
    <property type="component" value="Unassembled WGS sequence"/>
</dbReference>
<sequence>MLFPGIDVRLEGVVVTGTLLFVDAAACGRPPYCPNCRWRGRRIHSPYHRSLSERPLAGQKSVVRLRVRRFFCDRKSCARRTFVKQVDRLTERHRRSSLGLKEWLTTVAVELGGRPGERVCRKLNLAAGRTHLVGLLEEPPVPGPRSAGRAHRCARPGDRLGPAPPHSVLTPSASRVPPCWYLFPIL</sequence>